<dbReference type="InterPro" id="IPR019494">
    <property type="entry name" value="FIST_C"/>
</dbReference>
<dbReference type="PANTHER" id="PTHR14939">
    <property type="entry name" value="F-BOX ONLY PROTEIN 22"/>
    <property type="match status" value="1"/>
</dbReference>
<protein>
    <submittedName>
        <fullName evidence="4">FIST domain containing protein</fullName>
    </submittedName>
</protein>
<feature type="domain" description="FIST" evidence="2">
    <location>
        <begin position="120"/>
        <end position="331"/>
    </location>
</feature>
<comment type="caution">
    <text evidence="4">The sequence shown here is derived from an EMBL/GenBank/DDBJ whole genome shotgun (WGS) entry which is preliminary data.</text>
</comment>
<dbReference type="EMBL" id="JAGRRH010000066">
    <property type="protein sequence ID" value="KAG7338047.1"/>
    <property type="molecule type" value="Genomic_DNA"/>
</dbReference>
<keyword evidence="5" id="KW-1185">Reference proteome</keyword>
<evidence type="ECO:0000259" key="2">
    <source>
        <dbReference type="SMART" id="SM00897"/>
    </source>
</evidence>
<dbReference type="GO" id="GO:0032436">
    <property type="term" value="P:positive regulation of proteasomal ubiquitin-dependent protein catabolic process"/>
    <property type="evidence" value="ECO:0007669"/>
    <property type="project" value="TreeGrafter"/>
</dbReference>
<dbReference type="SMART" id="SM00897">
    <property type="entry name" value="FIST"/>
    <property type="match status" value="1"/>
</dbReference>
<evidence type="ECO:0000313" key="3">
    <source>
        <dbReference type="EMBL" id="KAG7338047.1"/>
    </source>
</evidence>
<feature type="chain" id="PRO_5039844437" evidence="1">
    <location>
        <begin position="23"/>
        <end position="598"/>
    </location>
</feature>
<proteinExistence type="predicted"/>
<feature type="signal peptide" evidence="1">
    <location>
        <begin position="1"/>
        <end position="22"/>
    </location>
</feature>
<evidence type="ECO:0000256" key="1">
    <source>
        <dbReference type="SAM" id="SignalP"/>
    </source>
</evidence>
<dbReference type="InterPro" id="IPR013702">
    <property type="entry name" value="FIST_domain_N"/>
</dbReference>
<dbReference type="Proteomes" id="UP000693970">
    <property type="component" value="Unassembled WGS sequence"/>
</dbReference>
<evidence type="ECO:0000313" key="5">
    <source>
        <dbReference type="Proteomes" id="UP000693970"/>
    </source>
</evidence>
<name>A0A9K3LH50_9STRA</name>
<reference evidence="4" key="1">
    <citation type="journal article" date="2021" name="Sci. Rep.">
        <title>Diploid genomic architecture of Nitzschia inconspicua, an elite biomass production diatom.</title>
        <authorList>
            <person name="Oliver A."/>
            <person name="Podell S."/>
            <person name="Pinowska A."/>
            <person name="Traller J.C."/>
            <person name="Smith S.R."/>
            <person name="McClure R."/>
            <person name="Beliaev A."/>
            <person name="Bohutskyi P."/>
            <person name="Hill E.A."/>
            <person name="Rabines A."/>
            <person name="Zheng H."/>
            <person name="Allen L.Z."/>
            <person name="Kuo A."/>
            <person name="Grigoriev I.V."/>
            <person name="Allen A.E."/>
            <person name="Hazlebeck D."/>
            <person name="Allen E.E."/>
        </authorList>
    </citation>
    <scope>NUCLEOTIDE SEQUENCE</scope>
    <source>
        <strain evidence="4">Hildebrandi</strain>
    </source>
</reference>
<dbReference type="GO" id="GO:0000209">
    <property type="term" value="P:protein polyubiquitination"/>
    <property type="evidence" value="ECO:0007669"/>
    <property type="project" value="TreeGrafter"/>
</dbReference>
<organism evidence="4 5">
    <name type="scientific">Nitzschia inconspicua</name>
    <dbReference type="NCBI Taxonomy" id="303405"/>
    <lineage>
        <taxon>Eukaryota</taxon>
        <taxon>Sar</taxon>
        <taxon>Stramenopiles</taxon>
        <taxon>Ochrophyta</taxon>
        <taxon>Bacillariophyta</taxon>
        <taxon>Bacillariophyceae</taxon>
        <taxon>Bacillariophycidae</taxon>
        <taxon>Bacillariales</taxon>
        <taxon>Bacillariaceae</taxon>
        <taxon>Nitzschia</taxon>
    </lineage>
</organism>
<dbReference type="EMBL" id="JAGRRH010000013">
    <property type="protein sequence ID" value="KAG7360811.1"/>
    <property type="molecule type" value="Genomic_DNA"/>
</dbReference>
<dbReference type="Pfam" id="PF10442">
    <property type="entry name" value="FIST_C"/>
    <property type="match status" value="1"/>
</dbReference>
<evidence type="ECO:0000313" key="4">
    <source>
        <dbReference type="EMBL" id="KAG7360811.1"/>
    </source>
</evidence>
<gene>
    <name evidence="3" type="ORF">IV203_006740</name>
    <name evidence="4" type="ORF">IV203_035910</name>
</gene>
<keyword evidence="1" id="KW-0732">Signal</keyword>
<dbReference type="OrthoDB" id="56252at2759"/>
<dbReference type="PANTHER" id="PTHR14939:SF5">
    <property type="entry name" value="F-BOX ONLY PROTEIN 22"/>
    <property type="match status" value="1"/>
</dbReference>
<dbReference type="Pfam" id="PF08495">
    <property type="entry name" value="FIST"/>
    <property type="match status" value="1"/>
</dbReference>
<reference evidence="4" key="2">
    <citation type="submission" date="2021-04" db="EMBL/GenBank/DDBJ databases">
        <authorList>
            <person name="Podell S."/>
        </authorList>
    </citation>
    <scope>NUCLEOTIDE SEQUENCE</scope>
    <source>
        <strain evidence="4">Hildebrandi</strain>
    </source>
</reference>
<sequence>MLLHLVTTWILLVNGSIHLSTAFSISLPISLSDRKTHPTKWRPSSLWQSAIVSSTNKRKSRNSLYYIDPRRSDATVSPSASASNSHIEWMQTISQNDQYEEALSEVLKAWKATDNNMTRSSLALLFVSPPWADELDKITAKAQELLGSQTQLITVVGGGIVGGGDEFENPTIHCMSFFGGILPADSSVNIESFVNDADDYPESGNNGQKRKTISPHNSQSINSFLVFADPYSANVERILEECSCPSISQQDHSSHCASSIVAGAVTVASHMHQSTLAVGNQVLPPGSLIRARFSGNIGLQVVVSKGCRPVGPTYRVTKVSGPAVLELDRMRAIDQLQETIERDCNAKDKEYIQTKGMTKGVLGGMYREQDNIVDEQAVKGFMNEVAQDGATITEPEDFVVRQITGFLPRSGGIVVCGRPQAKPGDFFRFHVRSPSGALKDWSKILRRAKTERLFLGSRAGEPLGALQFSCAARGEALFEEKNVDLHHVHDLIRKTTEENKTSQSILNDSCKKVPLVAGFFANAEISAVGNSIRMGANPDSISSQQKSFVHGYATVVAVICDYSKRNAEQHEKSPFASTELNEIEAIGIMNSNSSEVWA</sequence>
<accession>A0A9K3LH50</accession>
<dbReference type="AlphaFoldDB" id="A0A9K3LH50"/>